<evidence type="ECO:0000313" key="1">
    <source>
        <dbReference type="EMBL" id="KAF0021449.1"/>
    </source>
</evidence>
<dbReference type="EMBL" id="VEVO01007790">
    <property type="protein sequence ID" value="KAF0021449.1"/>
    <property type="molecule type" value="Genomic_DNA"/>
</dbReference>
<accession>A0A6A4RMD9</accession>
<gene>
    <name evidence="1" type="ORF">F2P81_026298</name>
</gene>
<proteinExistence type="predicted"/>
<dbReference type="AlphaFoldDB" id="A0A6A4RMD9"/>
<dbReference type="Proteomes" id="UP000438429">
    <property type="component" value="Unassembled WGS sequence"/>
</dbReference>
<organism evidence="1 2">
    <name type="scientific">Scophthalmus maximus</name>
    <name type="common">Turbot</name>
    <name type="synonym">Psetta maxima</name>
    <dbReference type="NCBI Taxonomy" id="52904"/>
    <lineage>
        <taxon>Eukaryota</taxon>
        <taxon>Metazoa</taxon>
        <taxon>Chordata</taxon>
        <taxon>Craniata</taxon>
        <taxon>Vertebrata</taxon>
        <taxon>Euteleostomi</taxon>
        <taxon>Actinopterygii</taxon>
        <taxon>Neopterygii</taxon>
        <taxon>Teleostei</taxon>
        <taxon>Neoteleostei</taxon>
        <taxon>Acanthomorphata</taxon>
        <taxon>Carangaria</taxon>
        <taxon>Pleuronectiformes</taxon>
        <taxon>Pleuronectoidei</taxon>
        <taxon>Scophthalmidae</taxon>
        <taxon>Scophthalmus</taxon>
    </lineage>
</organism>
<comment type="caution">
    <text evidence="1">The sequence shown here is derived from an EMBL/GenBank/DDBJ whole genome shotgun (WGS) entry which is preliminary data.</text>
</comment>
<reference evidence="1 2" key="1">
    <citation type="submission" date="2019-06" db="EMBL/GenBank/DDBJ databases">
        <title>Draft genomes of female and male turbot (Scophthalmus maximus).</title>
        <authorList>
            <person name="Xu H."/>
            <person name="Xu X.-W."/>
            <person name="Shao C."/>
            <person name="Chen S."/>
        </authorList>
    </citation>
    <scope>NUCLEOTIDE SEQUENCE [LARGE SCALE GENOMIC DNA]</scope>
    <source>
        <strain evidence="1">Ysfricsl-2016a</strain>
        <tissue evidence="1">Blood</tissue>
    </source>
</reference>
<name>A0A6A4RMD9_SCOMX</name>
<protein>
    <submittedName>
        <fullName evidence="1">Uncharacterized protein</fullName>
    </submittedName>
</protein>
<evidence type="ECO:0000313" key="2">
    <source>
        <dbReference type="Proteomes" id="UP000438429"/>
    </source>
</evidence>
<sequence>MEALLRLMLQWDPVQRGGKVNADTKKPHCFEVIEQILSMKVRKVADFISRLQHLFKSELVNQLDLLATVYGQRSFNDIMKT</sequence>